<feature type="transmembrane region" description="Helical" evidence="4">
    <location>
        <begin position="376"/>
        <end position="395"/>
    </location>
</feature>
<reference evidence="6" key="1">
    <citation type="submission" date="2022-09" db="EMBL/GenBank/DDBJ databases">
        <title>Rhodovastum sp. nov. RN2-1 isolated from soil in Seongnam, South Korea.</title>
        <authorList>
            <person name="Le N.T."/>
        </authorList>
    </citation>
    <scope>NUCLEOTIDE SEQUENCE</scope>
    <source>
        <strain evidence="6">RN2-1</strain>
    </source>
</reference>
<feature type="transmembrane region" description="Helical" evidence="4">
    <location>
        <begin position="285"/>
        <end position="304"/>
    </location>
</feature>
<evidence type="ECO:0000313" key="6">
    <source>
        <dbReference type="EMBL" id="MCW3474627.1"/>
    </source>
</evidence>
<dbReference type="Gene3D" id="1.20.1250.20">
    <property type="entry name" value="MFS general substrate transporter like domains"/>
    <property type="match status" value="2"/>
</dbReference>
<evidence type="ECO:0000256" key="4">
    <source>
        <dbReference type="SAM" id="Phobius"/>
    </source>
</evidence>
<dbReference type="Pfam" id="PF07690">
    <property type="entry name" value="MFS_1"/>
    <property type="match status" value="1"/>
</dbReference>
<dbReference type="InterPro" id="IPR036259">
    <property type="entry name" value="MFS_trans_sf"/>
</dbReference>
<evidence type="ECO:0000259" key="5">
    <source>
        <dbReference type="PROSITE" id="PS50850"/>
    </source>
</evidence>
<dbReference type="InterPro" id="IPR011701">
    <property type="entry name" value="MFS"/>
</dbReference>
<dbReference type="PANTHER" id="PTHR11360">
    <property type="entry name" value="MONOCARBOXYLATE TRANSPORTER"/>
    <property type="match status" value="1"/>
</dbReference>
<feature type="transmembrane region" description="Helical" evidence="4">
    <location>
        <begin position="82"/>
        <end position="104"/>
    </location>
</feature>
<feature type="transmembrane region" description="Helical" evidence="4">
    <location>
        <begin position="21"/>
        <end position="44"/>
    </location>
</feature>
<gene>
    <name evidence="6" type="ORF">OL599_08510</name>
</gene>
<dbReference type="InterPro" id="IPR020846">
    <property type="entry name" value="MFS_dom"/>
</dbReference>
<dbReference type="EMBL" id="JAPDNT010000004">
    <property type="protein sequence ID" value="MCW3474627.1"/>
    <property type="molecule type" value="Genomic_DNA"/>
</dbReference>
<dbReference type="CDD" id="cd17355">
    <property type="entry name" value="MFS_YcxA_like"/>
    <property type="match status" value="1"/>
</dbReference>
<evidence type="ECO:0000313" key="7">
    <source>
        <dbReference type="Proteomes" id="UP001165679"/>
    </source>
</evidence>
<dbReference type="Proteomes" id="UP001165679">
    <property type="component" value="Unassembled WGS sequence"/>
</dbReference>
<feature type="transmembrane region" description="Helical" evidence="4">
    <location>
        <begin position="110"/>
        <end position="134"/>
    </location>
</feature>
<feature type="transmembrane region" description="Helical" evidence="4">
    <location>
        <begin position="342"/>
        <end position="364"/>
    </location>
</feature>
<evidence type="ECO:0000256" key="1">
    <source>
        <dbReference type="ARBA" id="ARBA00022692"/>
    </source>
</evidence>
<evidence type="ECO:0000256" key="3">
    <source>
        <dbReference type="ARBA" id="ARBA00023136"/>
    </source>
</evidence>
<dbReference type="PROSITE" id="PS50850">
    <property type="entry name" value="MFS"/>
    <property type="match status" value="1"/>
</dbReference>
<comment type="caution">
    <text evidence="6">The sequence shown here is derived from an EMBL/GenBank/DDBJ whole genome shotgun (WGS) entry which is preliminary data.</text>
</comment>
<sequence length="405" mass="41007">MPRDTLPGTTPGTNTPAQISALIAGSVTLSLALGTRATFGLFLVPLADMGVPLATVAFAIAVHNLTWGIGQPVAGAWADRHGATRAQVLGGLLYAAGFALPALLPATWSVMLGIGVLTGFGTAFIGWGVALAGVARAFPVERRSSATGLASAGGSVGQMLLLPVAAAAIAWGGAPAGLLAMAAFVLLAVPLGRPLDRAALEKPAPRRSISAVRSALGDRTFVLVSLGFFTCGFQLAFLATHLPGYLSLCGMPAATGAWALMLVGGANILGSYLCGRAGQRLPPHLCLAAIYIIRAVAILAFYLAPKTGLTTAAFAIVMGLLWLGTVPLTTGVIARRFGVGDIGALFGVCFISHQIGGFLGAWLGGIAFAETGTYDMAFLATAASGLVAAAFNIPIRLPRTAMAAS</sequence>
<dbReference type="SUPFAM" id="SSF103473">
    <property type="entry name" value="MFS general substrate transporter"/>
    <property type="match status" value="1"/>
</dbReference>
<feature type="transmembrane region" description="Helical" evidence="4">
    <location>
        <begin position="310"/>
        <end position="330"/>
    </location>
</feature>
<protein>
    <submittedName>
        <fullName evidence="6">MFS transporter</fullName>
    </submittedName>
</protein>
<keyword evidence="3 4" id="KW-0472">Membrane</keyword>
<feature type="domain" description="Major facilitator superfamily (MFS) profile" evidence="5">
    <location>
        <begin position="1"/>
        <end position="400"/>
    </location>
</feature>
<keyword evidence="7" id="KW-1185">Reference proteome</keyword>
<evidence type="ECO:0000256" key="2">
    <source>
        <dbReference type="ARBA" id="ARBA00022989"/>
    </source>
</evidence>
<dbReference type="RefSeq" id="WP_264713267.1">
    <property type="nucleotide sequence ID" value="NZ_JAPDNT010000004.1"/>
</dbReference>
<feature type="transmembrane region" description="Helical" evidence="4">
    <location>
        <begin position="176"/>
        <end position="195"/>
    </location>
</feature>
<reference evidence="6" key="2">
    <citation type="submission" date="2022-10" db="EMBL/GenBank/DDBJ databases">
        <authorList>
            <person name="Trinh H.N."/>
        </authorList>
    </citation>
    <scope>NUCLEOTIDE SEQUENCE</scope>
    <source>
        <strain evidence="6">RN2-1</strain>
    </source>
</reference>
<name>A0AA41YSF4_9PROT</name>
<proteinExistence type="predicted"/>
<dbReference type="AlphaFoldDB" id="A0AA41YSF4"/>
<feature type="transmembrane region" description="Helical" evidence="4">
    <location>
        <begin position="216"/>
        <end position="239"/>
    </location>
</feature>
<dbReference type="GO" id="GO:0022857">
    <property type="term" value="F:transmembrane transporter activity"/>
    <property type="evidence" value="ECO:0007669"/>
    <property type="project" value="InterPro"/>
</dbReference>
<accession>A0AA41YSF4</accession>
<dbReference type="PANTHER" id="PTHR11360:SF284">
    <property type="entry name" value="EG:103B4.3 PROTEIN-RELATED"/>
    <property type="match status" value="1"/>
</dbReference>
<dbReference type="InterPro" id="IPR050327">
    <property type="entry name" value="Proton-linked_MCT"/>
</dbReference>
<keyword evidence="1 4" id="KW-0812">Transmembrane</keyword>
<organism evidence="6 7">
    <name type="scientific">Limobrevibacterium gyesilva</name>
    <dbReference type="NCBI Taxonomy" id="2991712"/>
    <lineage>
        <taxon>Bacteria</taxon>
        <taxon>Pseudomonadati</taxon>
        <taxon>Pseudomonadota</taxon>
        <taxon>Alphaproteobacteria</taxon>
        <taxon>Acetobacterales</taxon>
        <taxon>Acetobacteraceae</taxon>
        <taxon>Limobrevibacterium</taxon>
    </lineage>
</organism>
<feature type="transmembrane region" description="Helical" evidence="4">
    <location>
        <begin position="245"/>
        <end position="273"/>
    </location>
</feature>
<keyword evidence="2 4" id="KW-1133">Transmembrane helix</keyword>
<feature type="transmembrane region" description="Helical" evidence="4">
    <location>
        <begin position="50"/>
        <end position="70"/>
    </location>
</feature>